<evidence type="ECO:0000313" key="2">
    <source>
        <dbReference type="Proteomes" id="UP001160499"/>
    </source>
</evidence>
<dbReference type="EMBL" id="JARXVH010000022">
    <property type="protein sequence ID" value="MDH6221424.1"/>
    <property type="molecule type" value="Genomic_DNA"/>
</dbReference>
<sequence>MRTHVVQDAQRPVAGDRALAARASGDGLVAKRPELLPYKDSEDVYKDSAP</sequence>
<keyword evidence="2" id="KW-1185">Reference proteome</keyword>
<reference evidence="1 2" key="1">
    <citation type="submission" date="2023-04" db="EMBL/GenBank/DDBJ databases">
        <title>Forest soil microbial communities from Buena Vista Peninsula, Colon Province, Panama.</title>
        <authorList>
            <person name="Bouskill N."/>
        </authorList>
    </citation>
    <scope>NUCLEOTIDE SEQUENCE [LARGE SCALE GENOMIC DNA]</scope>
    <source>
        <strain evidence="1 2">GGS1</strain>
    </source>
</reference>
<comment type="caution">
    <text evidence="1">The sequence shown here is derived from an EMBL/GenBank/DDBJ whole genome shotgun (WGS) entry which is preliminary data.</text>
</comment>
<proteinExistence type="predicted"/>
<accession>A0ABT6LYQ4</accession>
<organism evidence="1 2">
    <name type="scientific">Streptomyces pseudovenezuelae</name>
    <dbReference type="NCBI Taxonomy" id="67350"/>
    <lineage>
        <taxon>Bacteria</taxon>
        <taxon>Bacillati</taxon>
        <taxon>Actinomycetota</taxon>
        <taxon>Actinomycetes</taxon>
        <taxon>Kitasatosporales</taxon>
        <taxon>Streptomycetaceae</taxon>
        <taxon>Streptomyces</taxon>
        <taxon>Streptomyces aurantiacus group</taxon>
    </lineage>
</organism>
<dbReference type="Proteomes" id="UP001160499">
    <property type="component" value="Unassembled WGS sequence"/>
</dbReference>
<protein>
    <submittedName>
        <fullName evidence="1">Uncharacterized protein</fullName>
    </submittedName>
</protein>
<gene>
    <name evidence="1" type="ORF">M2283_008770</name>
</gene>
<name>A0ABT6LYQ4_9ACTN</name>
<evidence type="ECO:0000313" key="1">
    <source>
        <dbReference type="EMBL" id="MDH6221424.1"/>
    </source>
</evidence>